<evidence type="ECO:0000256" key="1">
    <source>
        <dbReference type="SAM" id="MobiDB-lite"/>
    </source>
</evidence>
<gene>
    <name evidence="2" type="ORF">LCGC14_1993160</name>
</gene>
<proteinExistence type="predicted"/>
<name>A0A0F9F583_9ZZZZ</name>
<reference evidence="2" key="1">
    <citation type="journal article" date="2015" name="Nature">
        <title>Complex archaea that bridge the gap between prokaryotes and eukaryotes.</title>
        <authorList>
            <person name="Spang A."/>
            <person name="Saw J.H."/>
            <person name="Jorgensen S.L."/>
            <person name="Zaremba-Niedzwiedzka K."/>
            <person name="Martijn J."/>
            <person name="Lind A.E."/>
            <person name="van Eijk R."/>
            <person name="Schleper C."/>
            <person name="Guy L."/>
            <person name="Ettema T.J."/>
        </authorList>
    </citation>
    <scope>NUCLEOTIDE SEQUENCE</scope>
</reference>
<feature type="compositionally biased region" description="Polar residues" evidence="1">
    <location>
        <begin position="12"/>
        <end position="21"/>
    </location>
</feature>
<feature type="non-terminal residue" evidence="2">
    <location>
        <position position="1"/>
    </location>
</feature>
<dbReference type="AlphaFoldDB" id="A0A0F9F583"/>
<accession>A0A0F9F583</accession>
<dbReference type="EMBL" id="LAZR01022519">
    <property type="protein sequence ID" value="KKL81594.1"/>
    <property type="molecule type" value="Genomic_DNA"/>
</dbReference>
<organism evidence="2">
    <name type="scientific">marine sediment metagenome</name>
    <dbReference type="NCBI Taxonomy" id="412755"/>
    <lineage>
        <taxon>unclassified sequences</taxon>
        <taxon>metagenomes</taxon>
        <taxon>ecological metagenomes</taxon>
    </lineage>
</organism>
<sequence>NEMEERRLGIQESANSDQKAQTRLARLAQTGQNASTVT</sequence>
<comment type="caution">
    <text evidence="2">The sequence shown here is derived from an EMBL/GenBank/DDBJ whole genome shotgun (WGS) entry which is preliminary data.</text>
</comment>
<protein>
    <submittedName>
        <fullName evidence="2">Uncharacterized protein</fullName>
    </submittedName>
</protein>
<feature type="region of interest" description="Disordered" evidence="1">
    <location>
        <begin position="1"/>
        <end position="22"/>
    </location>
</feature>
<evidence type="ECO:0000313" key="2">
    <source>
        <dbReference type="EMBL" id="KKL81594.1"/>
    </source>
</evidence>